<dbReference type="PANTHER" id="PTHR42855">
    <property type="entry name" value="ABC TRANSPORTER ATP-BINDING SUBUNIT"/>
    <property type="match status" value="1"/>
</dbReference>
<feature type="binding site" evidence="9">
    <location>
        <begin position="36"/>
        <end position="43"/>
    </location>
    <ligand>
        <name>ATP</name>
        <dbReference type="ChEBI" id="CHEBI:30616"/>
        <label>1</label>
    </ligand>
</feature>
<evidence type="ECO:0000256" key="10">
    <source>
        <dbReference type="SAM" id="MobiDB-lite"/>
    </source>
</evidence>
<feature type="region of interest" description="Disordered" evidence="10">
    <location>
        <begin position="539"/>
        <end position="573"/>
    </location>
</feature>
<dbReference type="GO" id="GO:0005524">
    <property type="term" value="F:ATP binding"/>
    <property type="evidence" value="ECO:0007669"/>
    <property type="project" value="UniProtKB-KW"/>
</dbReference>
<dbReference type="InterPro" id="IPR037118">
    <property type="entry name" value="Val-tRNA_synth_C_sf"/>
</dbReference>
<comment type="caution">
    <text evidence="12">The sequence shown here is derived from an EMBL/GenBank/DDBJ whole genome shotgun (WGS) entry which is preliminary data.</text>
</comment>
<keyword evidence="4 9" id="KW-0227">DNA damage</keyword>
<dbReference type="RefSeq" id="WP_302722590.1">
    <property type="nucleotide sequence ID" value="NZ_JAULRU010000569.1"/>
</dbReference>
<keyword evidence="1 9" id="KW-0963">Cytoplasm</keyword>
<dbReference type="Pfam" id="PF12848">
    <property type="entry name" value="ABC_tran_Xtn"/>
    <property type="match status" value="1"/>
</dbReference>
<keyword evidence="13" id="KW-1185">Reference proteome</keyword>
<dbReference type="InterPro" id="IPR043686">
    <property type="entry name" value="Uup"/>
</dbReference>
<evidence type="ECO:0000256" key="1">
    <source>
        <dbReference type="ARBA" id="ARBA00022490"/>
    </source>
</evidence>
<dbReference type="Pfam" id="PF16326">
    <property type="entry name" value="ABC_tran_CTD"/>
    <property type="match status" value="1"/>
</dbReference>
<dbReference type="HAMAP" id="MF_00848">
    <property type="entry name" value="Uup"/>
    <property type="match status" value="1"/>
</dbReference>
<comment type="function">
    <text evidence="9">Probably plays a role in ribosome assembly or function. May be involved in resolution of branched DNA intermediates that result from template switching in postreplication gaps. Binds DNA and has ATPase activity.</text>
</comment>
<evidence type="ECO:0000256" key="4">
    <source>
        <dbReference type="ARBA" id="ARBA00022763"/>
    </source>
</evidence>
<evidence type="ECO:0000259" key="11">
    <source>
        <dbReference type="PROSITE" id="PS50893"/>
    </source>
</evidence>
<keyword evidence="8 9" id="KW-0234">DNA repair</keyword>
<gene>
    <name evidence="9" type="primary">uup</name>
    <name evidence="12" type="ORF">SCD92_09855</name>
</gene>
<dbReference type="Pfam" id="PF00005">
    <property type="entry name" value="ABC_tran"/>
    <property type="match status" value="2"/>
</dbReference>
<dbReference type="InterPro" id="IPR032524">
    <property type="entry name" value="ABC_tran_C"/>
</dbReference>
<comment type="catalytic activity">
    <reaction evidence="9">
        <text>ATP + H2O = ADP + phosphate + H(+)</text>
        <dbReference type="Rhea" id="RHEA:13065"/>
        <dbReference type="ChEBI" id="CHEBI:15377"/>
        <dbReference type="ChEBI" id="CHEBI:15378"/>
        <dbReference type="ChEBI" id="CHEBI:30616"/>
        <dbReference type="ChEBI" id="CHEBI:43474"/>
        <dbReference type="ChEBI" id="CHEBI:456216"/>
    </reaction>
</comment>
<keyword evidence="3 9" id="KW-0547">Nucleotide-binding</keyword>
<evidence type="ECO:0000256" key="8">
    <source>
        <dbReference type="ARBA" id="ARBA00023204"/>
    </source>
</evidence>
<sequence>MPLITVDKAHLNYGLQVLLDGVDFVIEKGQRWCLIGRNGAGKSSFLKTLTGDVVLDGGAINIDRGVRVARLSQDLPDADDRTVFDVVAAGVPKVGELLRRYNKLLDQQEHGDVEDDWVEQLTKVQTELEARDGWSLQQRVDLVLTRLHLTASTPMDSLSGGWRRRVALAQALVLEPDVLLLDEPTNHLDIGAIEWLETELKSFEGAIVFITHDRALLQSVATHIAELDRGQLRTWQGDYRSFLDYRERTLAEEARHNELFDKKLAQEEVWIRQGIKARRTRNEGRVRALKAMREEHKARRKQQGTAKMDVGEGGLSGKLVAELKDVNFAYGGKPIVRNFTSHIIRGDRIGLVGPNGAGKSTLLKLILGLLEPDSGKVKLGTNLSVAYFDQLRDQLNLDKSAVDNVSEGSDTIEINGKSKHIISYLSDFLFSGERARTPVRALSGGERNRVLLAKLFSKSANILVLDEPTNDLDVETLELLEEVLGQFSGTVLLVSHDRAFLNNLVSSVIAFEGGGAVREYVGGYDDWLRQGGKWVDDSAVDSAASDDTPQAGQVAQAGKDSQPKSVSASAPAPKKKLSYKLQREFDALPGEIETLEVRLDELQSVASGASFYAGDSAEIEVHLQKLADVQQQLEARFERWAELEEMGGNARPAR</sequence>
<evidence type="ECO:0000256" key="6">
    <source>
        <dbReference type="ARBA" id="ARBA00022840"/>
    </source>
</evidence>
<feature type="binding site" evidence="9">
    <location>
        <begin position="353"/>
        <end position="360"/>
    </location>
    <ligand>
        <name>ATP</name>
        <dbReference type="ChEBI" id="CHEBI:30616"/>
        <label>2</label>
    </ligand>
</feature>
<dbReference type="InterPro" id="IPR051309">
    <property type="entry name" value="ABCF_ATPase"/>
</dbReference>
<dbReference type="InterPro" id="IPR003439">
    <property type="entry name" value="ABC_transporter-like_ATP-bd"/>
</dbReference>
<name>A0ABU4RXY4_9GAMM</name>
<dbReference type="InterPro" id="IPR032781">
    <property type="entry name" value="ABC_tran_Xtn"/>
</dbReference>
<evidence type="ECO:0000313" key="13">
    <source>
        <dbReference type="Proteomes" id="UP001273505"/>
    </source>
</evidence>
<protein>
    <recommendedName>
        <fullName evidence="9">ATP-binding protein Uup</fullName>
        <ecNumber evidence="9">3.6.1.-</ecNumber>
    </recommendedName>
</protein>
<dbReference type="CDD" id="cd03221">
    <property type="entry name" value="ABCF_EF-3"/>
    <property type="match status" value="2"/>
</dbReference>
<comment type="similarity">
    <text evidence="9">Belongs to the ABC transporter superfamily. ABCF family. Uup subfamily.</text>
</comment>
<dbReference type="SUPFAM" id="SSF52540">
    <property type="entry name" value="P-loop containing nucleoside triphosphate hydrolases"/>
    <property type="match status" value="2"/>
</dbReference>
<organism evidence="12 13">
    <name type="scientific">Gilvimarinus gilvus</name>
    <dbReference type="NCBI Taxonomy" id="3058038"/>
    <lineage>
        <taxon>Bacteria</taxon>
        <taxon>Pseudomonadati</taxon>
        <taxon>Pseudomonadota</taxon>
        <taxon>Gammaproteobacteria</taxon>
        <taxon>Cellvibrionales</taxon>
        <taxon>Cellvibrionaceae</taxon>
        <taxon>Gilvimarinus</taxon>
    </lineage>
</organism>
<accession>A0ABU4RXY4</accession>
<comment type="subcellular location">
    <subcellularLocation>
        <location evidence="9">Cytoplasm</location>
    </subcellularLocation>
    <text evidence="9">Associates with ribosomes.</text>
</comment>
<keyword evidence="5 9" id="KW-0378">Hydrolase</keyword>
<dbReference type="SMART" id="SM00382">
    <property type="entry name" value="AAA"/>
    <property type="match status" value="2"/>
</dbReference>
<dbReference type="Proteomes" id="UP001273505">
    <property type="component" value="Unassembled WGS sequence"/>
</dbReference>
<evidence type="ECO:0000256" key="3">
    <source>
        <dbReference type="ARBA" id="ARBA00022741"/>
    </source>
</evidence>
<dbReference type="EC" id="3.6.1.-" evidence="9"/>
<dbReference type="InterPro" id="IPR003593">
    <property type="entry name" value="AAA+_ATPase"/>
</dbReference>
<evidence type="ECO:0000256" key="9">
    <source>
        <dbReference type="HAMAP-Rule" id="MF_00848"/>
    </source>
</evidence>
<dbReference type="InterPro" id="IPR017871">
    <property type="entry name" value="ABC_transporter-like_CS"/>
</dbReference>
<dbReference type="Gene3D" id="1.10.287.380">
    <property type="entry name" value="Valyl-tRNA synthetase, C-terminal domain"/>
    <property type="match status" value="1"/>
</dbReference>
<reference evidence="12 13" key="1">
    <citation type="submission" date="2023-11" db="EMBL/GenBank/DDBJ databases">
        <title>Gilvimarinus fulvus sp. nov., isolated from the surface of Kelp.</title>
        <authorList>
            <person name="Sun Y.Y."/>
            <person name="Gong Y."/>
            <person name="Du Z.J."/>
        </authorList>
    </citation>
    <scope>NUCLEOTIDE SEQUENCE [LARGE SCALE GENOMIC DNA]</scope>
    <source>
        <strain evidence="12 13">SDUM040013</strain>
    </source>
</reference>
<dbReference type="InterPro" id="IPR027417">
    <property type="entry name" value="P-loop_NTPase"/>
</dbReference>
<feature type="domain" description="ABC transporter" evidence="11">
    <location>
        <begin position="1"/>
        <end position="254"/>
    </location>
</feature>
<dbReference type="EMBL" id="JAXAFO010000014">
    <property type="protein sequence ID" value="MDX6849665.1"/>
    <property type="molecule type" value="Genomic_DNA"/>
</dbReference>
<keyword evidence="7 9" id="KW-0238">DNA-binding</keyword>
<evidence type="ECO:0000256" key="2">
    <source>
        <dbReference type="ARBA" id="ARBA00022737"/>
    </source>
</evidence>
<evidence type="ECO:0000313" key="12">
    <source>
        <dbReference type="EMBL" id="MDX6849665.1"/>
    </source>
</evidence>
<evidence type="ECO:0000256" key="5">
    <source>
        <dbReference type="ARBA" id="ARBA00022801"/>
    </source>
</evidence>
<dbReference type="PROSITE" id="PS50893">
    <property type="entry name" value="ABC_TRANSPORTER_2"/>
    <property type="match status" value="2"/>
</dbReference>
<feature type="domain" description="ABC transporter" evidence="11">
    <location>
        <begin position="321"/>
        <end position="539"/>
    </location>
</feature>
<proteinExistence type="inferred from homology"/>
<keyword evidence="2 9" id="KW-0677">Repeat</keyword>
<dbReference type="PANTHER" id="PTHR42855:SF1">
    <property type="entry name" value="ABC TRANSPORTER DOMAIN-CONTAINING PROTEIN"/>
    <property type="match status" value="1"/>
</dbReference>
<dbReference type="Gene3D" id="3.40.50.300">
    <property type="entry name" value="P-loop containing nucleotide triphosphate hydrolases"/>
    <property type="match status" value="2"/>
</dbReference>
<evidence type="ECO:0000256" key="7">
    <source>
        <dbReference type="ARBA" id="ARBA00023125"/>
    </source>
</evidence>
<dbReference type="PROSITE" id="PS00211">
    <property type="entry name" value="ABC_TRANSPORTER_1"/>
    <property type="match status" value="2"/>
</dbReference>
<keyword evidence="6 9" id="KW-0067">ATP-binding</keyword>